<dbReference type="EMBL" id="FLUL01000001">
    <property type="protein sequence ID" value="SBW05338.1"/>
    <property type="molecule type" value="Genomic_DNA"/>
</dbReference>
<dbReference type="InterPro" id="IPR005545">
    <property type="entry name" value="YCII"/>
</dbReference>
<proteinExistence type="inferred from homology"/>
<dbReference type="Pfam" id="PF03795">
    <property type="entry name" value="YCII"/>
    <property type="match status" value="1"/>
</dbReference>
<organism evidence="3">
    <name type="scientific">uncultured Dysgonomonas sp</name>
    <dbReference type="NCBI Taxonomy" id="206096"/>
    <lineage>
        <taxon>Bacteria</taxon>
        <taxon>Pseudomonadati</taxon>
        <taxon>Bacteroidota</taxon>
        <taxon>Bacteroidia</taxon>
        <taxon>Bacteroidales</taxon>
        <taxon>Dysgonomonadaceae</taxon>
        <taxon>Dysgonomonas</taxon>
        <taxon>environmental samples</taxon>
    </lineage>
</organism>
<evidence type="ECO:0000313" key="3">
    <source>
        <dbReference type="EMBL" id="SBW05338.1"/>
    </source>
</evidence>
<dbReference type="RefSeq" id="WP_296950756.1">
    <property type="nucleotide sequence ID" value="NZ_LT599021.1"/>
</dbReference>
<gene>
    <name evidence="3" type="ORF">KL86DYS2_12773</name>
</gene>
<name>A0A212K130_9BACT</name>
<dbReference type="PANTHER" id="PTHR37828:SF1">
    <property type="entry name" value="YCII-RELATED DOMAIN-CONTAINING PROTEIN"/>
    <property type="match status" value="1"/>
</dbReference>
<evidence type="ECO:0000256" key="1">
    <source>
        <dbReference type="ARBA" id="ARBA00007689"/>
    </source>
</evidence>
<dbReference type="PANTHER" id="PTHR37828">
    <property type="entry name" value="GSR2449 PROTEIN"/>
    <property type="match status" value="1"/>
</dbReference>
<dbReference type="AlphaFoldDB" id="A0A212K130"/>
<sequence>MFIIILTYQKEIIEVEKHLEAHRAYLEINYNSGSFIASGRQEPRVGGIVLCRASNRDKVQELVQADPFHIHRVAKYDIIEFEPTKYASGFEKFL</sequence>
<comment type="similarity">
    <text evidence="1">Belongs to the YciI family.</text>
</comment>
<evidence type="ECO:0000259" key="2">
    <source>
        <dbReference type="Pfam" id="PF03795"/>
    </source>
</evidence>
<reference evidence="3" key="1">
    <citation type="submission" date="2016-04" db="EMBL/GenBank/DDBJ databases">
        <authorList>
            <person name="Evans L.H."/>
            <person name="Alamgir A."/>
            <person name="Owens N."/>
            <person name="Weber N.D."/>
            <person name="Virtaneva K."/>
            <person name="Barbian K."/>
            <person name="Babar A."/>
            <person name="Rosenke K."/>
        </authorList>
    </citation>
    <scope>NUCLEOTIDE SEQUENCE</scope>
    <source>
        <strain evidence="3">86-2</strain>
    </source>
</reference>
<accession>A0A212K130</accession>
<dbReference type="SUPFAM" id="SSF54909">
    <property type="entry name" value="Dimeric alpha+beta barrel"/>
    <property type="match status" value="1"/>
</dbReference>
<dbReference type="Gene3D" id="3.30.70.1060">
    <property type="entry name" value="Dimeric alpha+beta barrel"/>
    <property type="match status" value="1"/>
</dbReference>
<protein>
    <recommendedName>
        <fullName evidence="2">YCII-related domain-containing protein</fullName>
    </recommendedName>
</protein>
<dbReference type="InterPro" id="IPR011008">
    <property type="entry name" value="Dimeric_a/b-barrel"/>
</dbReference>
<feature type="domain" description="YCII-related" evidence="2">
    <location>
        <begin position="1"/>
        <end position="81"/>
    </location>
</feature>